<name>A0A1R4H9D1_9GAMM</name>
<dbReference type="Gene3D" id="3.40.50.620">
    <property type="entry name" value="HUPs"/>
    <property type="match status" value="1"/>
</dbReference>
<dbReference type="EC" id="6.3.5.4" evidence="3"/>
<dbReference type="Gene3D" id="3.60.20.10">
    <property type="entry name" value="Glutamine Phosphoribosylpyrophosphate, subunit 1, domain 1"/>
    <property type="match status" value="1"/>
</dbReference>
<dbReference type="InterPro" id="IPR006426">
    <property type="entry name" value="Asn_synth_AEB"/>
</dbReference>
<dbReference type="InterPro" id="IPR014729">
    <property type="entry name" value="Rossmann-like_a/b/a_fold"/>
</dbReference>
<dbReference type="InterPro" id="IPR001962">
    <property type="entry name" value="Asn_synthase"/>
</dbReference>
<dbReference type="PIRSF" id="PIRSF001589">
    <property type="entry name" value="Asn_synthetase_glu-h"/>
    <property type="match status" value="1"/>
</dbReference>
<keyword evidence="10" id="KW-0436">Ligase</keyword>
<feature type="domain" description="Glutamine amidotransferase type-2" evidence="9">
    <location>
        <begin position="78"/>
        <end position="137"/>
    </location>
</feature>
<organism evidence="10 11">
    <name type="scientific">Crenothrix polyspora</name>
    <dbReference type="NCBI Taxonomy" id="360316"/>
    <lineage>
        <taxon>Bacteria</taxon>
        <taxon>Pseudomonadati</taxon>
        <taxon>Pseudomonadota</taxon>
        <taxon>Gammaproteobacteria</taxon>
        <taxon>Methylococcales</taxon>
        <taxon>Crenotrichaceae</taxon>
        <taxon>Crenothrix</taxon>
    </lineage>
</organism>
<dbReference type="Proteomes" id="UP000195667">
    <property type="component" value="Unassembled WGS sequence"/>
</dbReference>
<keyword evidence="11" id="KW-1185">Reference proteome</keyword>
<comment type="pathway">
    <text evidence="1">Amino-acid biosynthesis; L-asparagine biosynthesis; L-asparagine from L-aspartate (L-Gln route): step 1/1.</text>
</comment>
<gene>
    <name evidence="10" type="ORF">CRENPOLYSF1_340003</name>
</gene>
<feature type="domain" description="Asparagine synthetase" evidence="8">
    <location>
        <begin position="213"/>
        <end position="596"/>
    </location>
</feature>
<sequence length="600" mass="66921">MSFLAGWVDSDISNQVAKAVCERMAAPIIRQTGAKITTSITPFVSCVASDKGFINQDQCLLAVVGNSAVNPLQLQEIIRRYQTQGMDFIRSVKAPFALVLADQANQTLVLATDTIGQRHLYYAQTPHGLVFGSTADSVIAHPDVTTALSLQTLYDYVYFHHCPSPTTIYKAVYKLEGGQILIYHAGKITVSTYWMPQFSEQLEGSLEQAANALQHKLQQAVKRLSSSAEDTGAFLSGGLDSSSVAGALSQVFPGRGQSFTMGFPVAGYDETVYARMAGQHFKLHQHEYSLTPDEVVAAVPAIAVYYDEPFGNSSALAAYYCAKMAKDCGIKVLLAGDGGDELFAGNERYARQAVFESYHNIPRVLRSSLSGCLNALPRALQKGLLFKAKRYVDQANTPLPDRLQDYNFLHRHAASEIFTDSFIAQIDTSKPLQSLRDSYHKLVDASALNRMLVMDWKTTLHDNDLVKVNKMCEMAGVAVQYPLLDQAIIDLSCRIPSDIKLKGQQLRWFYKYAMQDFLPTEIINKAKHGFGLPFGIWLKDHQPLKELAYDSISSLKQRGFFRPEFLDHTITMHQSIHASYYGELIWVLMMLELWLQGKRY</sequence>
<keyword evidence="4" id="KW-0547">Nucleotide-binding</keyword>
<evidence type="ECO:0000256" key="2">
    <source>
        <dbReference type="ARBA" id="ARBA00005752"/>
    </source>
</evidence>
<dbReference type="Pfam" id="PF00733">
    <property type="entry name" value="Asn_synthase"/>
    <property type="match status" value="1"/>
</dbReference>
<evidence type="ECO:0000313" key="10">
    <source>
        <dbReference type="EMBL" id="SJM92833.1"/>
    </source>
</evidence>
<dbReference type="AlphaFoldDB" id="A0A1R4H9D1"/>
<dbReference type="PANTHER" id="PTHR43284">
    <property type="entry name" value="ASPARAGINE SYNTHETASE (GLUTAMINE-HYDROLYZING)"/>
    <property type="match status" value="1"/>
</dbReference>
<reference evidence="11" key="1">
    <citation type="submission" date="2017-02" db="EMBL/GenBank/DDBJ databases">
        <authorList>
            <person name="Daims H."/>
        </authorList>
    </citation>
    <scope>NUCLEOTIDE SEQUENCE [LARGE SCALE GENOMIC DNA]</scope>
</reference>
<dbReference type="SUPFAM" id="SSF56235">
    <property type="entry name" value="N-terminal nucleophile aminohydrolases (Ntn hydrolases)"/>
    <property type="match status" value="1"/>
</dbReference>
<accession>A0A1R4H9D1</accession>
<evidence type="ECO:0000256" key="4">
    <source>
        <dbReference type="ARBA" id="ARBA00022741"/>
    </source>
</evidence>
<evidence type="ECO:0000256" key="6">
    <source>
        <dbReference type="ARBA" id="ARBA00048741"/>
    </source>
</evidence>
<evidence type="ECO:0000256" key="3">
    <source>
        <dbReference type="ARBA" id="ARBA00012737"/>
    </source>
</evidence>
<feature type="site" description="Important for beta-aspartyl-AMP intermediate formation" evidence="7">
    <location>
        <position position="337"/>
    </location>
</feature>
<dbReference type="GO" id="GO:0004066">
    <property type="term" value="F:asparagine synthase (glutamine-hydrolyzing) activity"/>
    <property type="evidence" value="ECO:0007669"/>
    <property type="project" value="UniProtKB-EC"/>
</dbReference>
<dbReference type="PANTHER" id="PTHR43284:SF1">
    <property type="entry name" value="ASPARAGINE SYNTHETASE"/>
    <property type="match status" value="1"/>
</dbReference>
<dbReference type="CDD" id="cd01991">
    <property type="entry name" value="Asn_synthase_B_C"/>
    <property type="match status" value="1"/>
</dbReference>
<evidence type="ECO:0000256" key="5">
    <source>
        <dbReference type="ARBA" id="ARBA00022840"/>
    </source>
</evidence>
<dbReference type="Pfam" id="PF13537">
    <property type="entry name" value="GATase_7"/>
    <property type="match status" value="1"/>
</dbReference>
<dbReference type="GO" id="GO:0006529">
    <property type="term" value="P:asparagine biosynthetic process"/>
    <property type="evidence" value="ECO:0007669"/>
    <property type="project" value="InterPro"/>
</dbReference>
<protein>
    <recommendedName>
        <fullName evidence="3">asparagine synthase (glutamine-hydrolyzing)</fullName>
        <ecNumber evidence="3">6.3.5.4</ecNumber>
    </recommendedName>
</protein>
<dbReference type="GO" id="GO:0005829">
    <property type="term" value="C:cytosol"/>
    <property type="evidence" value="ECO:0007669"/>
    <property type="project" value="TreeGrafter"/>
</dbReference>
<keyword evidence="5" id="KW-0067">ATP-binding</keyword>
<dbReference type="GO" id="GO:0005524">
    <property type="term" value="F:ATP binding"/>
    <property type="evidence" value="ECO:0007669"/>
    <property type="project" value="UniProtKB-KW"/>
</dbReference>
<proteinExistence type="inferred from homology"/>
<dbReference type="RefSeq" id="WP_245807956.1">
    <property type="nucleotide sequence ID" value="NZ_FUKI01000109.1"/>
</dbReference>
<evidence type="ECO:0000259" key="8">
    <source>
        <dbReference type="Pfam" id="PF00733"/>
    </source>
</evidence>
<dbReference type="SUPFAM" id="SSF52402">
    <property type="entry name" value="Adenine nucleotide alpha hydrolases-like"/>
    <property type="match status" value="1"/>
</dbReference>
<comment type="similarity">
    <text evidence="2">Belongs to the asparagine synthetase family.</text>
</comment>
<dbReference type="EMBL" id="FUKI01000109">
    <property type="protein sequence ID" value="SJM92833.1"/>
    <property type="molecule type" value="Genomic_DNA"/>
</dbReference>
<comment type="catalytic activity">
    <reaction evidence="6">
        <text>L-aspartate + L-glutamine + ATP + H2O = L-asparagine + L-glutamate + AMP + diphosphate + H(+)</text>
        <dbReference type="Rhea" id="RHEA:12228"/>
        <dbReference type="ChEBI" id="CHEBI:15377"/>
        <dbReference type="ChEBI" id="CHEBI:15378"/>
        <dbReference type="ChEBI" id="CHEBI:29985"/>
        <dbReference type="ChEBI" id="CHEBI:29991"/>
        <dbReference type="ChEBI" id="CHEBI:30616"/>
        <dbReference type="ChEBI" id="CHEBI:33019"/>
        <dbReference type="ChEBI" id="CHEBI:58048"/>
        <dbReference type="ChEBI" id="CHEBI:58359"/>
        <dbReference type="ChEBI" id="CHEBI:456215"/>
        <dbReference type="EC" id="6.3.5.4"/>
    </reaction>
</comment>
<dbReference type="InterPro" id="IPR029055">
    <property type="entry name" value="Ntn_hydrolases_N"/>
</dbReference>
<evidence type="ECO:0000313" key="11">
    <source>
        <dbReference type="Proteomes" id="UP000195667"/>
    </source>
</evidence>
<evidence type="ECO:0000259" key="9">
    <source>
        <dbReference type="Pfam" id="PF13537"/>
    </source>
</evidence>
<evidence type="ECO:0000256" key="1">
    <source>
        <dbReference type="ARBA" id="ARBA00005187"/>
    </source>
</evidence>
<dbReference type="InterPro" id="IPR051786">
    <property type="entry name" value="ASN_synthetase/amidase"/>
</dbReference>
<dbReference type="InterPro" id="IPR017932">
    <property type="entry name" value="GATase_2_dom"/>
</dbReference>
<evidence type="ECO:0000256" key="7">
    <source>
        <dbReference type="PIRSR" id="PIRSR001589-3"/>
    </source>
</evidence>